<sequence length="179" mass="20499">MFIYDKPIETKRDDFLGRKRFSQHLGKALLNWQEKESLIIGIYGEWGSGKSSVINLAEEYIEEIETSNKPTIIEFNPWNFSEEKNLSVHFFNEIAKELEIKNDSSKDRKIAEKLKLYAQLLSLTPKREILNTLSSKILLGLGVIGISSSQVIQWLEMPNSWVKYLASGIGLTLFVLGLF</sequence>
<organism evidence="2 3">
    <name type="scientific">Candidatus Dojkabacteria bacterium</name>
    <dbReference type="NCBI Taxonomy" id="2099670"/>
    <lineage>
        <taxon>Bacteria</taxon>
        <taxon>Candidatus Dojkabacteria</taxon>
    </lineage>
</organism>
<dbReference type="Gene3D" id="3.40.50.300">
    <property type="entry name" value="P-loop containing nucleotide triphosphate hydrolases"/>
    <property type="match status" value="1"/>
</dbReference>
<dbReference type="Proteomes" id="UP000754563">
    <property type="component" value="Unassembled WGS sequence"/>
</dbReference>
<evidence type="ECO:0000313" key="2">
    <source>
        <dbReference type="EMBL" id="MCA9386287.1"/>
    </source>
</evidence>
<dbReference type="InterPro" id="IPR011646">
    <property type="entry name" value="KAP_P-loop"/>
</dbReference>
<dbReference type="SUPFAM" id="SSF52540">
    <property type="entry name" value="P-loop containing nucleoside triphosphate hydrolases"/>
    <property type="match status" value="1"/>
</dbReference>
<proteinExistence type="predicted"/>
<dbReference type="EMBL" id="JAGQLH010000116">
    <property type="protein sequence ID" value="MCA9386287.1"/>
    <property type="molecule type" value="Genomic_DNA"/>
</dbReference>
<evidence type="ECO:0000259" key="1">
    <source>
        <dbReference type="Pfam" id="PF07693"/>
    </source>
</evidence>
<feature type="domain" description="KAP NTPase" evidence="1">
    <location>
        <begin position="18"/>
        <end position="120"/>
    </location>
</feature>
<evidence type="ECO:0000313" key="3">
    <source>
        <dbReference type="Proteomes" id="UP000754563"/>
    </source>
</evidence>
<accession>A0A955L9U6</accession>
<feature type="non-terminal residue" evidence="2">
    <location>
        <position position="179"/>
    </location>
</feature>
<protein>
    <submittedName>
        <fullName evidence="2">NTPase KAP</fullName>
    </submittedName>
</protein>
<dbReference type="Pfam" id="PF07693">
    <property type="entry name" value="KAP_NTPase"/>
    <property type="match status" value="1"/>
</dbReference>
<reference evidence="2" key="1">
    <citation type="submission" date="2020-04" db="EMBL/GenBank/DDBJ databases">
        <authorList>
            <person name="Zhang T."/>
        </authorList>
    </citation>
    <scope>NUCLEOTIDE SEQUENCE</scope>
    <source>
        <strain evidence="2">HKST-UBA11</strain>
    </source>
</reference>
<comment type="caution">
    <text evidence="2">The sequence shown here is derived from an EMBL/GenBank/DDBJ whole genome shotgun (WGS) entry which is preliminary data.</text>
</comment>
<dbReference type="InterPro" id="IPR027417">
    <property type="entry name" value="P-loop_NTPase"/>
</dbReference>
<gene>
    <name evidence="2" type="ORF">KC717_06605</name>
</gene>
<reference evidence="2" key="2">
    <citation type="journal article" date="2021" name="Microbiome">
        <title>Successional dynamics and alternative stable states in a saline activated sludge microbial community over 9 years.</title>
        <authorList>
            <person name="Wang Y."/>
            <person name="Ye J."/>
            <person name="Ju F."/>
            <person name="Liu L."/>
            <person name="Boyd J.A."/>
            <person name="Deng Y."/>
            <person name="Parks D.H."/>
            <person name="Jiang X."/>
            <person name="Yin X."/>
            <person name="Woodcroft B.J."/>
            <person name="Tyson G.W."/>
            <person name="Hugenholtz P."/>
            <person name="Polz M.F."/>
            <person name="Zhang T."/>
        </authorList>
    </citation>
    <scope>NUCLEOTIDE SEQUENCE</scope>
    <source>
        <strain evidence="2">HKST-UBA11</strain>
    </source>
</reference>
<name>A0A955L9U6_9BACT</name>
<dbReference type="AlphaFoldDB" id="A0A955L9U6"/>